<dbReference type="AlphaFoldDB" id="A0A255YT33"/>
<comment type="subcellular location">
    <subcellularLocation>
        <location evidence="6">Cell outer membrane</location>
        <topology evidence="6">Lipid-anchor</topology>
    </subcellularLocation>
</comment>
<dbReference type="EMBL" id="NOXU01000031">
    <property type="protein sequence ID" value="OYQ32387.1"/>
    <property type="molecule type" value="Genomic_DNA"/>
</dbReference>
<evidence type="ECO:0000256" key="6">
    <source>
        <dbReference type="HAMAP-Rule" id="MF_00922"/>
    </source>
</evidence>
<evidence type="ECO:0000256" key="5">
    <source>
        <dbReference type="ARBA" id="ARBA00023288"/>
    </source>
</evidence>
<comment type="function">
    <text evidence="6">Part of the outer membrane protein assembly complex, which is involved in assembly and insertion of beta-barrel proteins into the outer membrane.</text>
</comment>
<gene>
    <name evidence="6" type="primary">bamD</name>
    <name evidence="8" type="ORF">CHU95_16420</name>
</gene>
<dbReference type="PROSITE" id="PS51257">
    <property type="entry name" value="PROKAR_LIPOPROTEIN"/>
    <property type="match status" value="1"/>
</dbReference>
<dbReference type="InterPro" id="IPR017689">
    <property type="entry name" value="BamD"/>
</dbReference>
<keyword evidence="5 6" id="KW-0449">Lipoprotein</keyword>
<comment type="similarity">
    <text evidence="6">Belongs to the BamD family.</text>
</comment>
<keyword evidence="2 6" id="KW-0472">Membrane</keyword>
<evidence type="ECO:0000259" key="7">
    <source>
        <dbReference type="Pfam" id="PF13525"/>
    </source>
</evidence>
<keyword evidence="3 6" id="KW-0564">Palmitate</keyword>
<dbReference type="PANTHER" id="PTHR37423:SF1">
    <property type="entry name" value="OUTER MEMBRANE PROTEIN ASSEMBLY FACTOR BAMD"/>
    <property type="match status" value="1"/>
</dbReference>
<dbReference type="GO" id="GO:0051205">
    <property type="term" value="P:protein insertion into membrane"/>
    <property type="evidence" value="ECO:0007669"/>
    <property type="project" value="UniProtKB-UniRule"/>
</dbReference>
<dbReference type="GO" id="GO:0043165">
    <property type="term" value="P:Gram-negative-bacterium-type cell outer membrane assembly"/>
    <property type="evidence" value="ECO:0007669"/>
    <property type="project" value="UniProtKB-UniRule"/>
</dbReference>
<accession>A0A255YT33</accession>
<evidence type="ECO:0000256" key="3">
    <source>
        <dbReference type="ARBA" id="ARBA00023139"/>
    </source>
</evidence>
<dbReference type="InterPro" id="IPR011990">
    <property type="entry name" value="TPR-like_helical_dom_sf"/>
</dbReference>
<feature type="domain" description="Outer membrane lipoprotein BamD-like" evidence="7">
    <location>
        <begin position="40"/>
        <end position="235"/>
    </location>
</feature>
<dbReference type="Gene3D" id="1.25.40.10">
    <property type="entry name" value="Tetratricopeptide repeat domain"/>
    <property type="match status" value="1"/>
</dbReference>
<keyword evidence="1 6" id="KW-0732">Signal</keyword>
<evidence type="ECO:0000313" key="8">
    <source>
        <dbReference type="EMBL" id="OYQ32387.1"/>
    </source>
</evidence>
<dbReference type="Proteomes" id="UP000216998">
    <property type="component" value="Unassembled WGS sequence"/>
</dbReference>
<organism evidence="8 9">
    <name type="scientific">Niveispirillum lacus</name>
    <dbReference type="NCBI Taxonomy" id="1981099"/>
    <lineage>
        <taxon>Bacteria</taxon>
        <taxon>Pseudomonadati</taxon>
        <taxon>Pseudomonadota</taxon>
        <taxon>Alphaproteobacteria</taxon>
        <taxon>Rhodospirillales</taxon>
        <taxon>Azospirillaceae</taxon>
        <taxon>Niveispirillum</taxon>
    </lineage>
</organism>
<comment type="caution">
    <text evidence="8">The sequence shown here is derived from an EMBL/GenBank/DDBJ whole genome shotgun (WGS) entry which is preliminary data.</text>
</comment>
<comment type="subunit">
    <text evidence="6">Part of the Bam complex.</text>
</comment>
<evidence type="ECO:0000256" key="2">
    <source>
        <dbReference type="ARBA" id="ARBA00023136"/>
    </source>
</evidence>
<dbReference type="Pfam" id="PF13525">
    <property type="entry name" value="YfiO"/>
    <property type="match status" value="1"/>
</dbReference>
<evidence type="ECO:0000313" key="9">
    <source>
        <dbReference type="Proteomes" id="UP000216998"/>
    </source>
</evidence>
<protein>
    <recommendedName>
        <fullName evidence="6">Outer membrane protein assembly factor BamD</fullName>
    </recommendedName>
</protein>
<dbReference type="InterPro" id="IPR039565">
    <property type="entry name" value="BamD-like"/>
</dbReference>
<dbReference type="NCBIfam" id="TIGR03302">
    <property type="entry name" value="OM_YfiO"/>
    <property type="match status" value="1"/>
</dbReference>
<evidence type="ECO:0000256" key="4">
    <source>
        <dbReference type="ARBA" id="ARBA00023237"/>
    </source>
</evidence>
<keyword evidence="9" id="KW-1185">Reference proteome</keyword>
<sequence>MLRTERLNRRARVLRHLAPVALLFLAACSGKKDELPYVERPVEQIYSEASNAIDNRNYTKAALLFDEVERQHPYSQWAVRAQLMAAYSHYQALRYDDAITTLDRFIALHPGNRNAAYAFYLKALCNYERISDVRRDQSTTYEALKNLQEVVRRFPTSPYARDARLKIDLTRDHLAGKDMEVGRFYLATGEYMGAIKRFRRVIDEYQATSHVPEALHRMVEAYLALGIREEAQANAALLSHNYPGSVWYQDTYALMNRSERGEKPSLFQRAVDWLF</sequence>
<name>A0A255YT33_9PROT</name>
<keyword evidence="4 6" id="KW-0998">Cell outer membrane</keyword>
<dbReference type="CDD" id="cd15830">
    <property type="entry name" value="BamD"/>
    <property type="match status" value="1"/>
</dbReference>
<dbReference type="HAMAP" id="MF_00922">
    <property type="entry name" value="OM_assembly_BamD"/>
    <property type="match status" value="1"/>
</dbReference>
<dbReference type="OrthoDB" id="9804044at2"/>
<dbReference type="GO" id="GO:1990063">
    <property type="term" value="C:Bam protein complex"/>
    <property type="evidence" value="ECO:0007669"/>
    <property type="project" value="TreeGrafter"/>
</dbReference>
<dbReference type="PANTHER" id="PTHR37423">
    <property type="entry name" value="SOLUBLE LYTIC MUREIN TRANSGLYCOSYLASE-RELATED"/>
    <property type="match status" value="1"/>
</dbReference>
<dbReference type="SUPFAM" id="SSF48452">
    <property type="entry name" value="TPR-like"/>
    <property type="match status" value="1"/>
</dbReference>
<reference evidence="8 9" key="1">
    <citation type="submission" date="2017-07" db="EMBL/GenBank/DDBJ databases">
        <title>Niveispirillum cyanobacteriorum sp. nov., isolated from cyanobacterial aggregates in a eutrophic lake.</title>
        <authorList>
            <person name="Cai H."/>
        </authorList>
    </citation>
    <scope>NUCLEOTIDE SEQUENCE [LARGE SCALE GENOMIC DNA]</scope>
    <source>
        <strain evidence="9">TH1-14</strain>
    </source>
</reference>
<evidence type="ECO:0000256" key="1">
    <source>
        <dbReference type="ARBA" id="ARBA00022729"/>
    </source>
</evidence>
<proteinExistence type="inferred from homology"/>